<dbReference type="SUPFAM" id="SSF53613">
    <property type="entry name" value="Ribokinase-like"/>
    <property type="match status" value="1"/>
</dbReference>
<dbReference type="OrthoDB" id="9776822at2"/>
<dbReference type="Gene3D" id="3.40.1190.20">
    <property type="match status" value="1"/>
</dbReference>
<feature type="region of interest" description="Disordered" evidence="1">
    <location>
        <begin position="238"/>
        <end position="261"/>
    </location>
</feature>
<keyword evidence="4" id="KW-1185">Reference proteome</keyword>
<feature type="compositionally biased region" description="Low complexity" evidence="1">
    <location>
        <begin position="243"/>
        <end position="261"/>
    </location>
</feature>
<accession>A0A5M6I271</accession>
<dbReference type="InterPro" id="IPR029056">
    <property type="entry name" value="Ribokinase-like"/>
</dbReference>
<keyword evidence="3" id="KW-0808">Transferase</keyword>
<dbReference type="RefSeq" id="WP_150096890.1">
    <property type="nucleotide sequence ID" value="NZ_VWPL01000008.1"/>
</dbReference>
<evidence type="ECO:0000313" key="3">
    <source>
        <dbReference type="EMBL" id="KAA5602294.1"/>
    </source>
</evidence>
<comment type="caution">
    <text evidence="3">The sequence shown here is derived from an EMBL/GenBank/DDBJ whole genome shotgun (WGS) entry which is preliminary data.</text>
</comment>
<protein>
    <submittedName>
        <fullName evidence="3">Sugar kinase</fullName>
    </submittedName>
</protein>
<dbReference type="InterPro" id="IPR011611">
    <property type="entry name" value="PfkB_dom"/>
</dbReference>
<reference evidence="3 4" key="1">
    <citation type="submission" date="2019-09" db="EMBL/GenBank/DDBJ databases">
        <title>Draft Whole-Genome sequence of Blastochloris sulfoviridis DSM 729.</title>
        <authorList>
            <person name="Meyer T.E."/>
            <person name="Kyndt J.A."/>
        </authorList>
    </citation>
    <scope>NUCLEOTIDE SEQUENCE [LARGE SCALE GENOMIC DNA]</scope>
    <source>
        <strain evidence="3 4">DSM 729</strain>
    </source>
</reference>
<evidence type="ECO:0000256" key="1">
    <source>
        <dbReference type="SAM" id="MobiDB-lite"/>
    </source>
</evidence>
<feature type="region of interest" description="Disordered" evidence="1">
    <location>
        <begin position="304"/>
        <end position="333"/>
    </location>
</feature>
<evidence type="ECO:0000313" key="4">
    <source>
        <dbReference type="Proteomes" id="UP000323886"/>
    </source>
</evidence>
<dbReference type="AlphaFoldDB" id="A0A5M6I271"/>
<dbReference type="Proteomes" id="UP000323886">
    <property type="component" value="Unassembled WGS sequence"/>
</dbReference>
<evidence type="ECO:0000259" key="2">
    <source>
        <dbReference type="Pfam" id="PF00294"/>
    </source>
</evidence>
<name>A0A5M6I271_9HYPH</name>
<feature type="domain" description="Carbohydrate kinase PfkB" evidence="2">
    <location>
        <begin position="1"/>
        <end position="254"/>
    </location>
</feature>
<keyword evidence="3" id="KW-0418">Kinase</keyword>
<proteinExistence type="predicted"/>
<dbReference type="GO" id="GO:0016301">
    <property type="term" value="F:kinase activity"/>
    <property type="evidence" value="ECO:0007669"/>
    <property type="project" value="UniProtKB-KW"/>
</dbReference>
<dbReference type="Pfam" id="PF00294">
    <property type="entry name" value="PfkB"/>
    <property type="match status" value="1"/>
</dbReference>
<sequence>MSRVVAIGEVSIELFRGDDGRYALSFGGDVFRTAVRFGRLGVPTAFATALGDDPYSRTIIAAMEAEGMATDLIVRIAGTKPNLTLIDTATSGERLVHGWRDGAPAHHLFSVHGWGAVAEAMTLARLVYISGITLSLYDNVGLGRLLATLEVARERGARIAFAGRFQPQGWGGDAARARAVLAEALCRTDIALVNFADEALLYGDVSPAATLDRLAAAGIAEVAVKTGAEGVLVMSGGEASRVATEQPTTTGQTTTDQADPQEGAAVIPVAAWEEFDAGYLAARLNNQPPEAAARAGLRLAEDAIRPRGPDKAANGPRNGPAKDPIGGQVPPCH</sequence>
<organism evidence="3 4">
    <name type="scientific">Blastochloris sulfoviridis</name>
    <dbReference type="NCBI Taxonomy" id="50712"/>
    <lineage>
        <taxon>Bacteria</taxon>
        <taxon>Pseudomonadati</taxon>
        <taxon>Pseudomonadota</taxon>
        <taxon>Alphaproteobacteria</taxon>
        <taxon>Hyphomicrobiales</taxon>
        <taxon>Blastochloridaceae</taxon>
        <taxon>Blastochloris</taxon>
    </lineage>
</organism>
<gene>
    <name evidence="3" type="ORF">F1193_06650</name>
</gene>
<dbReference type="EMBL" id="VWPL01000008">
    <property type="protein sequence ID" value="KAA5602294.1"/>
    <property type="molecule type" value="Genomic_DNA"/>
</dbReference>